<feature type="domain" description="Tail specific protease" evidence="2">
    <location>
        <begin position="207"/>
        <end position="430"/>
    </location>
</feature>
<proteinExistence type="predicted"/>
<dbReference type="SMART" id="SM00245">
    <property type="entry name" value="TSPc"/>
    <property type="match status" value="1"/>
</dbReference>
<evidence type="ECO:0000259" key="2">
    <source>
        <dbReference type="SMART" id="SM00245"/>
    </source>
</evidence>
<dbReference type="Gene3D" id="3.30.750.170">
    <property type="match status" value="1"/>
</dbReference>
<dbReference type="Pfam" id="PF03572">
    <property type="entry name" value="Peptidase_S41"/>
    <property type="match status" value="1"/>
</dbReference>
<dbReference type="Gene3D" id="2.30.42.10">
    <property type="match status" value="1"/>
</dbReference>
<dbReference type="EMBL" id="JAVRHQ010000022">
    <property type="protein sequence ID" value="MDT0644194.1"/>
    <property type="molecule type" value="Genomic_DNA"/>
</dbReference>
<feature type="region of interest" description="Disordered" evidence="1">
    <location>
        <begin position="25"/>
        <end position="50"/>
    </location>
</feature>
<dbReference type="PANTHER" id="PTHR32060">
    <property type="entry name" value="TAIL-SPECIFIC PROTEASE"/>
    <property type="match status" value="1"/>
</dbReference>
<keyword evidence="4" id="KW-1185">Reference proteome</keyword>
<protein>
    <submittedName>
        <fullName evidence="3">S41 family peptidase</fullName>
    </submittedName>
</protein>
<gene>
    <name evidence="3" type="ORF">RM553_15260</name>
</gene>
<feature type="compositionally biased region" description="Basic and acidic residues" evidence="1">
    <location>
        <begin position="25"/>
        <end position="34"/>
    </location>
</feature>
<sequence>MKFPKFLITLSLFGILFTSCEKDNEFPQDNRAETSEETSENPETNSLEAEDIEVEEFIYSGMNDIYLYKADIPQLADDYFSSDTEEAGFLRNYGSPEDLFEDLTSSQDRFSFLTDDYISLEESFEGISSSTAGMDFGLGSISGTNNIFAFLRYVVPNTAADEAGLSRGTVFTEINGKKLTINNISDLLDLDSFTINVGRIENGTIIMTDETATLNKNEYTENPVYISKTLEIDLEKIGYLMYNSFIGDFDDELNAAFADFKAEGVTNLVLDLRYNGGGSVESAVDLASMITGQFEGEVFMKEQWNEEYQSYFEAQQAESLINRFDSRIRTQEAINSLNLSKVYVITSASTASASELVINGLEPYIDVVQIGETTTGKFQASVTLYDSPDYSRENASENHTYAIQPLVFKSANADGKSDYLDGLEPDIKLSEDLNNFGNLGEASEPLLEAAINNILGRAQVMKKGEASMKAGKNFITVGESGMNKPNYQRMYIDQLPALIDRESK</sequence>
<evidence type="ECO:0000256" key="1">
    <source>
        <dbReference type="SAM" id="MobiDB-lite"/>
    </source>
</evidence>
<dbReference type="Pfam" id="PF18294">
    <property type="entry name" value="Pept_S41_N"/>
    <property type="match status" value="1"/>
</dbReference>
<dbReference type="InterPro" id="IPR036034">
    <property type="entry name" value="PDZ_sf"/>
</dbReference>
<dbReference type="PROSITE" id="PS51257">
    <property type="entry name" value="PROKAR_LIPOPROTEIN"/>
    <property type="match status" value="1"/>
</dbReference>
<dbReference type="RefSeq" id="WP_311535812.1">
    <property type="nucleotide sequence ID" value="NZ_JAVRHQ010000022.1"/>
</dbReference>
<reference evidence="3 4" key="1">
    <citation type="submission" date="2023-09" db="EMBL/GenBank/DDBJ databases">
        <authorList>
            <person name="Rey-Velasco X."/>
        </authorList>
    </citation>
    <scope>NUCLEOTIDE SEQUENCE [LARGE SCALE GENOMIC DNA]</scope>
    <source>
        <strain evidence="3 4">F363</strain>
    </source>
</reference>
<comment type="caution">
    <text evidence="3">The sequence shown here is derived from an EMBL/GenBank/DDBJ whole genome shotgun (WGS) entry which is preliminary data.</text>
</comment>
<organism evidence="3 4">
    <name type="scientific">Autumnicola tepida</name>
    <dbReference type="NCBI Taxonomy" id="3075595"/>
    <lineage>
        <taxon>Bacteria</taxon>
        <taxon>Pseudomonadati</taxon>
        <taxon>Bacteroidota</taxon>
        <taxon>Flavobacteriia</taxon>
        <taxon>Flavobacteriales</taxon>
        <taxon>Flavobacteriaceae</taxon>
        <taxon>Autumnicola</taxon>
    </lineage>
</organism>
<accession>A0ABU3CCX8</accession>
<dbReference type="Gene3D" id="3.90.226.10">
    <property type="entry name" value="2-enoyl-CoA Hydratase, Chain A, domain 1"/>
    <property type="match status" value="1"/>
</dbReference>
<dbReference type="InterPro" id="IPR005151">
    <property type="entry name" value="Tail-specific_protease"/>
</dbReference>
<dbReference type="InterPro" id="IPR029045">
    <property type="entry name" value="ClpP/crotonase-like_dom_sf"/>
</dbReference>
<dbReference type="Proteomes" id="UP001262889">
    <property type="component" value="Unassembled WGS sequence"/>
</dbReference>
<dbReference type="SUPFAM" id="SSF50156">
    <property type="entry name" value="PDZ domain-like"/>
    <property type="match status" value="1"/>
</dbReference>
<name>A0ABU3CCX8_9FLAO</name>
<dbReference type="InterPro" id="IPR041613">
    <property type="entry name" value="Pept_S41_N"/>
</dbReference>
<dbReference type="SUPFAM" id="SSF52096">
    <property type="entry name" value="ClpP/crotonase"/>
    <property type="match status" value="1"/>
</dbReference>
<evidence type="ECO:0000313" key="3">
    <source>
        <dbReference type="EMBL" id="MDT0644194.1"/>
    </source>
</evidence>
<evidence type="ECO:0000313" key="4">
    <source>
        <dbReference type="Proteomes" id="UP001262889"/>
    </source>
</evidence>
<dbReference type="PANTHER" id="PTHR32060:SF30">
    <property type="entry name" value="CARBOXY-TERMINAL PROCESSING PROTEASE CTPA"/>
    <property type="match status" value="1"/>
</dbReference>
<dbReference type="CDD" id="cd07561">
    <property type="entry name" value="Peptidase_S41_CPP_like"/>
    <property type="match status" value="1"/>
</dbReference>